<feature type="region of interest" description="Disordered" evidence="1">
    <location>
        <begin position="1007"/>
        <end position="1038"/>
    </location>
</feature>
<evidence type="ECO:0000313" key="5">
    <source>
        <dbReference type="EMBL" id="KAK6341644.1"/>
    </source>
</evidence>
<evidence type="ECO:0000259" key="2">
    <source>
        <dbReference type="Pfam" id="PF18276"/>
    </source>
</evidence>
<dbReference type="InterPro" id="IPR040840">
    <property type="entry name" value="TcA_TcB_BD"/>
</dbReference>
<keyword evidence="6" id="KW-1185">Reference proteome</keyword>
<protein>
    <submittedName>
        <fullName evidence="5">Uncharacterized protein</fullName>
    </submittedName>
</protein>
<feature type="domain" description="Tc toxin complex TcA C-terminal TcB-binding" evidence="2">
    <location>
        <begin position="2483"/>
        <end position="2768"/>
    </location>
</feature>
<accession>A0AAV9UJV9</accession>
<dbReference type="Pfam" id="PF18413">
    <property type="entry name" value="Neuraminidase"/>
    <property type="match status" value="1"/>
</dbReference>
<proteinExistence type="predicted"/>
<dbReference type="EMBL" id="JAVHNQ010000007">
    <property type="protein sequence ID" value="KAK6341644.1"/>
    <property type="molecule type" value="Genomic_DNA"/>
</dbReference>
<feature type="region of interest" description="Disordered" evidence="1">
    <location>
        <begin position="1669"/>
        <end position="1689"/>
    </location>
</feature>
<sequence length="2939" mass="326952">MSVLRNFFEKQLGQEYAVLSSRLRPATEDACQDRRYMLDLVLKDGRLSHAAITILQFAQSVLDFTGEDLDICSWIFEELKATNLKELASNLFPRSHLDEKVKSASSNASKKLTALALGEIRSKFFDREQLLVMLVLLQSGNFTIPDDQKVIAKSILLSMIDDNIDINEPRLIETALQKVTNEIGRKPSENDLKASLDFVKTIILLCRVVEEPEDVAFLHKAGFESARQIAQKNKEDFSSQMVKVGMEKKSALKVHDCAERLNCWNEQLWLSLMQSRREDFIPVSTARPTDVNSGKLSGRPLNNLTDIFKLEDSECEECCSVTSLSAYLADLLLLLRNTEFAGRSTPKNLLEILFHRRPDIRKLELSCANSQTLLPYISLVNEVLESYIRSIAEPPIAPSDRFQDSIRAYQTPPGFEEDENSPAGLQYRPANTDYAVYRKKISQPMHPFTCFPYDLSLDIQKSVFSTWQLEFAKFLRYFQSPEQLLNLVPADRQGQPGDELHNALLTGAIETLERQLAAAEIGLQPTEFAAITNETFFPGSFADLVNGLSSVPLKIDKTCEDDVSNLWGYDDAETMLDPKSGLSLIKNQLMLKSGLEFQDIVDLVKTRCFGQHLVITDASGSQHFGTYIEGLRLLSSAAAPPFQPLTEKLALNLQSFMRLQAKLKWSTADIDAAIVSFRGLELSISTNIAREAKPLPPPADKTDLQANPSEIISISPFVIKGIASLLRLSNLSDIEPANLLPLWAPIDTYGDKSLFHREFMTRRFQQIDKIFELYGDAKKGSAQYLTVGGNQTDIADHSRGICAALSWPPAYFDQLTSVADCAGKKLDIDTFSALYRHAIICRILSVPPKNCKAFFDVFFAQSGAFVLSNPQSTVAAIEDWKLLLDSGWDVESLIDVFGKQKQTDEKKIKEANDAGLKLALAIAAGAKDLAQSVPYTLPQAAAPSAADVVDCASRLFDESVAQAVVDLVEDSKQLPEALSKRFPFLKQLDDAIRQSATGDPAKANGVFMNGHDSGKANGVSANGHAPKDQDEEAAEEAEKKRLAAEKAKLVAIAQQQKRRSTFIKLATPTILEDLNKIFLVKTVKEFLPDIEPPVILTLLSDLISISTPDGQSKQSALLALQYFKEPANDAITAEKLDAYFNPPSSECFTLSYSGSSTSPTISIDGLDIPYDHTSKSFTTFRLIAGKFYRLRASFGAKDITWSTPKTASNTFDAKSLTSASIAIRAALIISAIKRVAGISQTIKFTPEELQYIVLNQRNAGNNLVVDLNNLSLDDLVRLEKYKELRKRSSDTPSTLIGLIVWLSTASPADVNTIAAKFSDSTGWKQARVAEALQANFPGLSSKVIVEKLRNFKKFLEFTDILAFDDELENACTGGALPSISGLFELAKPRLSLTVSDADFEKAIALQNGLTPSQKNDIDVVLSQNRRKVLVEYLLQHEEICEEQKISDADGLFELFLIDVQMGPQLRTSRIKQAISVVQLFVQRCLLGMEDNVPKNMLPRDKWSWMQHYNIWEAHRKMFLYPENWLEPSLRDDKSPLFEQLETVLMQKDLSISTFIRAIQDYVYDLNGISSLDIVAYLHEPHPGAEDIFHVFGRTRTAPHTFYYRTLTVYHPEETVFWKPWVKMDLDIPSVETDWDSKRLKESGSYLAPVLQEDRLYIFFPQVMVKTVNPTQSSTPATAGKTWNELGGSQVTGQEPITSWEITMAWSEYVKGTWSPKRISAGSLNIDPKRLPNDKPNIIPPYEKLPSAWEFRVDPVFEKDSFKLVISHAPITAQVGTVIGAFNFSRDQVISIQDGAIKVPPSQFSTYFGKVRGENSTLYVPGTEDDKKKPLVWLPKGLDSKQADVKWTLSKAPQRTTGLVLNVKQDNGSSISYFNVPEKELLDTAWTQEVIASRMSLKAMDHFFSQSLMQAAVNRVDPLGTIYNTMSATPPKQLPDTYGWSGGSAFYHELASPCALYNWELGVHSIMLAVDRFFTTQQYEEALQVARLLFDPTVDLDVHRDGDPKPVGNAPAKPAHPQSCWRFPPFQDIGEHIDQSGDAPPDLKKLGTELQLAIKDRRSYGQLVHAAARGRPQAYMKWIIMKYAEILLAAGDEYFRQATLESLPWAIQRYIEASRVLGPEPVKGLKIGRKDPLCFDAVLEDEVRVNLALPFSPQLKKGAASARETDPKKEIVRSFIMTPYFCVPLNPKFKKLRSLVHERLFNIRNSLDINGKPVVYALREPPIDPSALIALGSVGGSLSSDLAIALGNQNGPLTRYRFEMRLNRAFELCNELRALAERFISAVERKEGEELNCLRARNATIIQNIILGIKQTQLTEAQQTLESLTISRNAQVAQLSYYLESIGESTSLIPSSTQDWTDLKQDIGPITKDDLRMSTYEKSEMDLTTAASNLNLVAAGIDSTAQMFAWMPSISGNIAPLGVGTSVTAGGSNITAAIQIGAMAMRNAATIVSESSNEAGRKGRMAKQLQEKRLQANIKGREIKATDKQIEIQKIRITAAQKDIDSQRASMEDAAQTEAYYRSKYTNQQLYAWMEKELRNVYFQAYALTVTAAQQAESALSFEQGRKINVLKPAGYWNASRDGLLAADNLYLDLKRLESAHLDTKKWDYEITKTVSLRQIDPLALMRLRVTGSTEFSLSELQYDMDFPGHYMRRIRSVSVSIPAVVSPYSSLNATLTMTKNQYRINTTVSTAKDYLTPNADSLRTDRIPVSSIAISSGSNDTGVFELSFAGSKYLPFEGAGAISSWKLSLPTEVRKFDYATISDVLLHVQYTSLDGGECLRATANDAVRSTAKAIEAEGKSQGFYAMFDLKNDFVNAWHGFSSHLLSSYKATKTAKASMELGDIKERLPFWSRSQKKLIVKSIALISSSPKLVRGISIPAATGEGPTIDESRLGDGKSTLTVKTLSGFKQDKLDGWSLEASGAVIGEKDTGVENVYMLIQYFFG</sequence>
<feature type="domain" description="Neuraminidase-like" evidence="3">
    <location>
        <begin position="1571"/>
        <end position="1734"/>
    </location>
</feature>
<dbReference type="Proteomes" id="UP001375240">
    <property type="component" value="Unassembled WGS sequence"/>
</dbReference>
<comment type="caution">
    <text evidence="5">The sequence shown here is derived from an EMBL/GenBank/DDBJ whole genome shotgun (WGS) entry which is preliminary data.</text>
</comment>
<dbReference type="InterPro" id="IPR041079">
    <property type="entry name" value="Neuraminidase-like"/>
</dbReference>
<dbReference type="Pfam" id="PF20220">
    <property type="entry name" value="ABC_toxin_N"/>
    <property type="match status" value="1"/>
</dbReference>
<reference evidence="5 6" key="1">
    <citation type="submission" date="2019-10" db="EMBL/GenBank/DDBJ databases">
        <authorList>
            <person name="Palmer J.M."/>
        </authorList>
    </citation>
    <scope>NUCLEOTIDE SEQUENCE [LARGE SCALE GENOMIC DNA]</scope>
    <source>
        <strain evidence="5 6">TWF696</strain>
    </source>
</reference>
<gene>
    <name evidence="5" type="ORF">TWF696_008713</name>
</gene>
<evidence type="ECO:0000259" key="3">
    <source>
        <dbReference type="Pfam" id="PF18413"/>
    </source>
</evidence>
<evidence type="ECO:0000313" key="6">
    <source>
        <dbReference type="Proteomes" id="UP001375240"/>
    </source>
</evidence>
<dbReference type="Pfam" id="PF18276">
    <property type="entry name" value="TcA_TcB_BD"/>
    <property type="match status" value="1"/>
</dbReference>
<feature type="domain" description="ABC toxin N-terminal" evidence="4">
    <location>
        <begin position="1421"/>
        <end position="1541"/>
    </location>
</feature>
<organism evidence="5 6">
    <name type="scientific">Orbilia brochopaga</name>
    <dbReference type="NCBI Taxonomy" id="3140254"/>
    <lineage>
        <taxon>Eukaryota</taxon>
        <taxon>Fungi</taxon>
        <taxon>Dikarya</taxon>
        <taxon>Ascomycota</taxon>
        <taxon>Pezizomycotina</taxon>
        <taxon>Orbiliomycetes</taxon>
        <taxon>Orbiliales</taxon>
        <taxon>Orbiliaceae</taxon>
        <taxon>Orbilia</taxon>
    </lineage>
</organism>
<name>A0AAV9UJV9_9PEZI</name>
<evidence type="ECO:0000256" key="1">
    <source>
        <dbReference type="SAM" id="MobiDB-lite"/>
    </source>
</evidence>
<dbReference type="InterPro" id="IPR046839">
    <property type="entry name" value="ABC_toxin_N"/>
</dbReference>
<evidence type="ECO:0000259" key="4">
    <source>
        <dbReference type="Pfam" id="PF20220"/>
    </source>
</evidence>